<organism evidence="3 4">
    <name type="scientific">Colletotrichum karsti</name>
    <dbReference type="NCBI Taxonomy" id="1095194"/>
    <lineage>
        <taxon>Eukaryota</taxon>
        <taxon>Fungi</taxon>
        <taxon>Dikarya</taxon>
        <taxon>Ascomycota</taxon>
        <taxon>Pezizomycotina</taxon>
        <taxon>Sordariomycetes</taxon>
        <taxon>Hypocreomycetidae</taxon>
        <taxon>Glomerellales</taxon>
        <taxon>Glomerellaceae</taxon>
        <taxon>Colletotrichum</taxon>
        <taxon>Colletotrichum boninense species complex</taxon>
    </lineage>
</organism>
<feature type="compositionally biased region" description="Polar residues" evidence="1">
    <location>
        <begin position="347"/>
        <end position="361"/>
    </location>
</feature>
<evidence type="ECO:0000313" key="4">
    <source>
        <dbReference type="Proteomes" id="UP000781932"/>
    </source>
</evidence>
<feature type="region of interest" description="Disordered" evidence="1">
    <location>
        <begin position="347"/>
        <end position="387"/>
    </location>
</feature>
<reference evidence="3" key="2">
    <citation type="submission" date="2020-11" db="EMBL/GenBank/DDBJ databases">
        <title>Whole genome sequencing of Colletotrichum sp.</title>
        <authorList>
            <person name="Li H."/>
        </authorList>
    </citation>
    <scope>NUCLEOTIDE SEQUENCE</scope>
    <source>
        <strain evidence="3">CkLH20</strain>
    </source>
</reference>
<evidence type="ECO:0000313" key="3">
    <source>
        <dbReference type="EMBL" id="KAF9877699.1"/>
    </source>
</evidence>
<protein>
    <recommendedName>
        <fullName evidence="5">Cysteine protease domain-containing protein</fullName>
    </recommendedName>
</protein>
<sequence length="585" mass="65175">MASSEKYDHESPPPTASDVVEHKKRSNTPALLVRRSSMGGKLPETVSSAYVLDWEDETCRQRLLSRAEDLLGEAVGRRRLTVIQGLPLDLVQILRDSLGVDPGFLEAHAGRRRHRPLKQDHGDCFVSFEYPELVKVDRTAIGPDLGYKPSARQSDLVDVMDEAPFHSMSRDGQAVIFCHASLWMSSKADILFLDRPIWNDPSSQLRKARRPLSVARSWQTKIDESQLDGTSVWNVLIAEGDEFPGLEDSLLRNFRHTNVVRQGLPDVLADAVYGKWLDLFETLPQSLDDASLFWQATESLEQNLDEARNQERRTTASDMQHPDWRHLLDRLQRRVTLSQMATTAPQTSWLPSTRGLTTAQPRTRDAGYLGNTRPPAGVEGHSKDDKEANQRALDRVTYLGGILLPFTVVSAILSMNEQYSPNGSRFWVFWVASVAAVVFSLLIIYLDQLRGLEVYFDVTAASAVESAFSSGGVTAQVYSSGGVTAAAAASMPQSRLRRPSRLNAEILVDMPQPGVGDVEVMADSAVNPTMLVQACSDGRKPKAWQRGRLGWGGAIKKVVGYYRWRGRTPMQLSSNGLERFRMENI</sequence>
<reference evidence="3" key="1">
    <citation type="submission" date="2020-03" db="EMBL/GenBank/DDBJ databases">
        <authorList>
            <person name="He L."/>
        </authorList>
    </citation>
    <scope>NUCLEOTIDE SEQUENCE</scope>
    <source>
        <strain evidence="3">CkLH20</strain>
    </source>
</reference>
<accession>A0A9P6I7K8</accession>
<dbReference type="GeneID" id="62160627"/>
<keyword evidence="2" id="KW-0472">Membrane</keyword>
<gene>
    <name evidence="3" type="ORF">CkaCkLH20_04834</name>
</gene>
<keyword evidence="4" id="KW-1185">Reference proteome</keyword>
<dbReference type="Proteomes" id="UP000781932">
    <property type="component" value="Unassembled WGS sequence"/>
</dbReference>
<feature type="transmembrane region" description="Helical" evidence="2">
    <location>
        <begin position="427"/>
        <end position="446"/>
    </location>
</feature>
<evidence type="ECO:0000256" key="2">
    <source>
        <dbReference type="SAM" id="Phobius"/>
    </source>
</evidence>
<keyword evidence="2" id="KW-0812">Transmembrane</keyword>
<keyword evidence="2" id="KW-1133">Transmembrane helix</keyword>
<feature type="transmembrane region" description="Helical" evidence="2">
    <location>
        <begin position="396"/>
        <end position="415"/>
    </location>
</feature>
<dbReference type="RefSeq" id="XP_038747160.1">
    <property type="nucleotide sequence ID" value="XM_038887553.1"/>
</dbReference>
<comment type="caution">
    <text evidence="3">The sequence shown here is derived from an EMBL/GenBank/DDBJ whole genome shotgun (WGS) entry which is preliminary data.</text>
</comment>
<evidence type="ECO:0000256" key="1">
    <source>
        <dbReference type="SAM" id="MobiDB-lite"/>
    </source>
</evidence>
<name>A0A9P6I7K8_9PEZI</name>
<dbReference type="EMBL" id="JAATWM020000013">
    <property type="protein sequence ID" value="KAF9877699.1"/>
    <property type="molecule type" value="Genomic_DNA"/>
</dbReference>
<dbReference type="Gene3D" id="1.20.58.340">
    <property type="entry name" value="Magnesium transport protein CorA, transmembrane region"/>
    <property type="match status" value="1"/>
</dbReference>
<dbReference type="OrthoDB" id="5428055at2759"/>
<dbReference type="AlphaFoldDB" id="A0A9P6I7K8"/>
<feature type="compositionally biased region" description="Basic and acidic residues" evidence="1">
    <location>
        <begin position="1"/>
        <end position="11"/>
    </location>
</feature>
<evidence type="ECO:0008006" key="5">
    <source>
        <dbReference type="Google" id="ProtNLM"/>
    </source>
</evidence>
<proteinExistence type="predicted"/>
<feature type="region of interest" description="Disordered" evidence="1">
    <location>
        <begin position="1"/>
        <end position="26"/>
    </location>
</feature>